<keyword evidence="13" id="KW-1185">Reference proteome</keyword>
<evidence type="ECO:0000256" key="8">
    <source>
        <dbReference type="RuleBase" id="RU003827"/>
    </source>
</evidence>
<evidence type="ECO:0000313" key="12">
    <source>
        <dbReference type="EMBL" id="CCC72088.1"/>
    </source>
</evidence>
<keyword evidence="7 9" id="KW-0472">Membrane</keyword>
<evidence type="ECO:0000256" key="9">
    <source>
        <dbReference type="SAM" id="Phobius"/>
    </source>
</evidence>
<comment type="similarity">
    <text evidence="2 8">Belongs to the EMP24/GP25L family.</text>
</comment>
<dbReference type="eggNOG" id="KOG1690">
    <property type="taxonomic scope" value="Eukaryota"/>
</dbReference>
<dbReference type="SMART" id="SM01190">
    <property type="entry name" value="EMP24_GP25L"/>
    <property type="match status" value="1"/>
</dbReference>
<evidence type="ECO:0000256" key="7">
    <source>
        <dbReference type="ARBA" id="ARBA00023136"/>
    </source>
</evidence>
<reference evidence="12 13" key="1">
    <citation type="journal article" date="2011" name="Proc. Natl. Acad. Sci. U.S.A.">
        <title>Evolutionary erosion of yeast sex chromosomes by mating-type switching accidents.</title>
        <authorList>
            <person name="Gordon J.L."/>
            <person name="Armisen D."/>
            <person name="Proux-Wera E."/>
            <person name="Oheigeartaigh S.S."/>
            <person name="Byrne K.P."/>
            <person name="Wolfe K.H."/>
        </authorList>
    </citation>
    <scope>NUCLEOTIDE SEQUENCE [LARGE SCALE GENOMIC DNA]</scope>
    <source>
        <strain evidence="13">ATCC 76901 / BCRC 22586 / CBS 4309 / NBRC 1992 / NRRL Y-12630</strain>
    </source>
</reference>
<evidence type="ECO:0000256" key="3">
    <source>
        <dbReference type="ARBA" id="ARBA00022692"/>
    </source>
</evidence>
<dbReference type="GeneID" id="96905785"/>
<accession>G0VKQ0</accession>
<dbReference type="InterPro" id="IPR015720">
    <property type="entry name" value="Emp24-like"/>
</dbReference>
<keyword evidence="5" id="KW-0931">ER-Golgi transport</keyword>
<evidence type="ECO:0000313" key="13">
    <source>
        <dbReference type="Proteomes" id="UP000001640"/>
    </source>
</evidence>
<protein>
    <recommendedName>
        <fullName evidence="11">GOLD domain-containing protein</fullName>
    </recommendedName>
</protein>
<evidence type="ECO:0000256" key="2">
    <source>
        <dbReference type="ARBA" id="ARBA00007104"/>
    </source>
</evidence>
<sequence>MLVTFICQLMAFFLVVPVQVSAFYFYTNGGERKCFHKELSKNTLLQGTYKVQIYDDNLKSYKEADPKDLSVVVDVEEVFDDNQRVVHQKGAPNGDFTFVALDSGEHRVCFQPQASGWLSKVKTKVDIEFDIGSDAKLDSKKRDTLEALHQKVNILNSKILEIRREQQLMREREASFRDISESVNSRAMWWTIIQVFVLGITCVWQMKHLSTFFVKQKVL</sequence>
<feature type="transmembrane region" description="Helical" evidence="9">
    <location>
        <begin position="187"/>
        <end position="206"/>
    </location>
</feature>
<dbReference type="AlphaFoldDB" id="G0VKQ0"/>
<dbReference type="OMA" id="AEREEKC"/>
<dbReference type="Proteomes" id="UP000001640">
    <property type="component" value="Chromosome 10"/>
</dbReference>
<gene>
    <name evidence="12" type="primary">NCAS0J01090</name>
    <name evidence="12" type="ordered locus">NCAS_0J01090</name>
</gene>
<proteinExistence type="inferred from homology"/>
<keyword evidence="6 9" id="KW-1133">Transmembrane helix</keyword>
<dbReference type="OrthoDB" id="3427at2759"/>
<dbReference type="PANTHER" id="PTHR22811">
    <property type="entry name" value="TRANSMEMBRANE EMP24 DOMAIN-CONTAINING PROTEIN"/>
    <property type="match status" value="1"/>
</dbReference>
<evidence type="ECO:0000259" key="11">
    <source>
        <dbReference type="PROSITE" id="PS50866"/>
    </source>
</evidence>
<dbReference type="HOGENOM" id="CLU_066963_2_1_1"/>
<name>G0VKQ0_NAUCA</name>
<dbReference type="InParanoid" id="G0VKQ0"/>
<feature type="domain" description="GOLD" evidence="11">
    <location>
        <begin position="32"/>
        <end position="133"/>
    </location>
</feature>
<reference key="2">
    <citation type="submission" date="2011-08" db="EMBL/GenBank/DDBJ databases">
        <title>Genome sequence of Naumovozyma castellii.</title>
        <authorList>
            <person name="Gordon J.L."/>
            <person name="Armisen D."/>
            <person name="Proux-Wera E."/>
            <person name="OhEigeartaigh S.S."/>
            <person name="Byrne K.P."/>
            <person name="Wolfe K.H."/>
        </authorList>
    </citation>
    <scope>NUCLEOTIDE SEQUENCE</scope>
    <source>
        <strain>Type strain:CBS 4309</strain>
    </source>
</reference>
<dbReference type="Pfam" id="PF01105">
    <property type="entry name" value="EMP24_GP25L"/>
    <property type="match status" value="1"/>
</dbReference>
<organism evidence="12 13">
    <name type="scientific">Naumovozyma castellii</name>
    <name type="common">Yeast</name>
    <name type="synonym">Saccharomyces castellii</name>
    <dbReference type="NCBI Taxonomy" id="27288"/>
    <lineage>
        <taxon>Eukaryota</taxon>
        <taxon>Fungi</taxon>
        <taxon>Dikarya</taxon>
        <taxon>Ascomycota</taxon>
        <taxon>Saccharomycotina</taxon>
        <taxon>Saccharomycetes</taxon>
        <taxon>Saccharomycetales</taxon>
        <taxon>Saccharomycetaceae</taxon>
        <taxon>Naumovozyma</taxon>
    </lineage>
</organism>
<dbReference type="GO" id="GO:0016020">
    <property type="term" value="C:membrane"/>
    <property type="evidence" value="ECO:0007669"/>
    <property type="project" value="UniProtKB-SubCell"/>
</dbReference>
<dbReference type="InterPro" id="IPR009038">
    <property type="entry name" value="GOLD_dom"/>
</dbReference>
<feature type="signal peptide" evidence="10">
    <location>
        <begin position="1"/>
        <end position="22"/>
    </location>
</feature>
<dbReference type="FunCoup" id="G0VKQ0">
    <property type="interactions" value="465"/>
</dbReference>
<keyword evidence="4 10" id="KW-0732">Signal</keyword>
<evidence type="ECO:0000256" key="6">
    <source>
        <dbReference type="ARBA" id="ARBA00022989"/>
    </source>
</evidence>
<feature type="chain" id="PRO_5003411180" description="GOLD domain-containing protein" evidence="10">
    <location>
        <begin position="23"/>
        <end position="219"/>
    </location>
</feature>
<dbReference type="KEGG" id="ncs:NCAS_0J01090"/>
<keyword evidence="5" id="KW-0813">Transport</keyword>
<dbReference type="STRING" id="1064592.G0VKQ0"/>
<dbReference type="EMBL" id="HE576761">
    <property type="protein sequence ID" value="CCC72088.1"/>
    <property type="molecule type" value="Genomic_DNA"/>
</dbReference>
<evidence type="ECO:0000256" key="1">
    <source>
        <dbReference type="ARBA" id="ARBA00004479"/>
    </source>
</evidence>
<evidence type="ECO:0000256" key="5">
    <source>
        <dbReference type="ARBA" id="ARBA00022892"/>
    </source>
</evidence>
<comment type="subcellular location">
    <subcellularLocation>
        <location evidence="1 8">Membrane</location>
        <topology evidence="1 8">Single-pass type I membrane protein</topology>
    </subcellularLocation>
</comment>
<evidence type="ECO:0000256" key="10">
    <source>
        <dbReference type="SAM" id="SignalP"/>
    </source>
</evidence>
<dbReference type="GO" id="GO:0006888">
    <property type="term" value="P:endoplasmic reticulum to Golgi vesicle-mediated transport"/>
    <property type="evidence" value="ECO:0007669"/>
    <property type="project" value="UniProtKB-ARBA"/>
</dbReference>
<keyword evidence="3 8" id="KW-0812">Transmembrane</keyword>
<evidence type="ECO:0000256" key="4">
    <source>
        <dbReference type="ARBA" id="ARBA00022729"/>
    </source>
</evidence>
<dbReference type="RefSeq" id="XP_003678426.1">
    <property type="nucleotide sequence ID" value="XM_003678378.1"/>
</dbReference>
<dbReference type="GO" id="GO:0005737">
    <property type="term" value="C:cytoplasm"/>
    <property type="evidence" value="ECO:0007669"/>
    <property type="project" value="GOC"/>
</dbReference>
<dbReference type="PROSITE" id="PS50866">
    <property type="entry name" value="GOLD"/>
    <property type="match status" value="1"/>
</dbReference>